<dbReference type="SUPFAM" id="SSF53474">
    <property type="entry name" value="alpha/beta-Hydrolases"/>
    <property type="match status" value="1"/>
</dbReference>
<dbReference type="Gene3D" id="3.40.50.1820">
    <property type="entry name" value="alpha/beta hydrolase"/>
    <property type="match status" value="1"/>
</dbReference>
<dbReference type="AlphaFoldDB" id="A0A9D7SV55"/>
<comment type="caution">
    <text evidence="7">The sequence shown here is derived from an EMBL/GenBank/DDBJ whole genome shotgun (WGS) entry which is preliminary data.</text>
</comment>
<feature type="domain" description="Peptidase S9 prolyl oligopeptidase catalytic" evidence="6">
    <location>
        <begin position="421"/>
        <end position="632"/>
    </location>
</feature>
<accession>A0A9D7SV55</accession>
<dbReference type="GO" id="GO:0004252">
    <property type="term" value="F:serine-type endopeptidase activity"/>
    <property type="evidence" value="ECO:0007669"/>
    <property type="project" value="TreeGrafter"/>
</dbReference>
<evidence type="ECO:0000256" key="3">
    <source>
        <dbReference type="ARBA" id="ARBA00022729"/>
    </source>
</evidence>
<dbReference type="Proteomes" id="UP000808337">
    <property type="component" value="Unassembled WGS sequence"/>
</dbReference>
<dbReference type="InterPro" id="IPR011042">
    <property type="entry name" value="6-blade_b-propeller_TolB-like"/>
</dbReference>
<evidence type="ECO:0000313" key="8">
    <source>
        <dbReference type="Proteomes" id="UP000808337"/>
    </source>
</evidence>
<name>A0A9D7SV55_9BACT</name>
<evidence type="ECO:0000256" key="4">
    <source>
        <dbReference type="ARBA" id="ARBA00022801"/>
    </source>
</evidence>
<gene>
    <name evidence="7" type="ORF">IPP15_08560</name>
</gene>
<keyword evidence="3 5" id="KW-0732">Signal</keyword>
<dbReference type="FunFam" id="3.40.50.1820:FF:000028">
    <property type="entry name" value="S9 family peptidase"/>
    <property type="match status" value="1"/>
</dbReference>
<evidence type="ECO:0000256" key="1">
    <source>
        <dbReference type="ARBA" id="ARBA00010040"/>
    </source>
</evidence>
<feature type="signal peptide" evidence="5">
    <location>
        <begin position="1"/>
        <end position="18"/>
    </location>
</feature>
<dbReference type="InterPro" id="IPR029058">
    <property type="entry name" value="AB_hydrolase_fold"/>
</dbReference>
<organism evidence="7 8">
    <name type="scientific">Candidatus Opimibacter skivensis</name>
    <dbReference type="NCBI Taxonomy" id="2982028"/>
    <lineage>
        <taxon>Bacteria</taxon>
        <taxon>Pseudomonadati</taxon>
        <taxon>Bacteroidota</taxon>
        <taxon>Saprospiria</taxon>
        <taxon>Saprospirales</taxon>
        <taxon>Saprospiraceae</taxon>
        <taxon>Candidatus Opimibacter</taxon>
    </lineage>
</organism>
<evidence type="ECO:0000313" key="7">
    <source>
        <dbReference type="EMBL" id="MBK9982462.1"/>
    </source>
</evidence>
<protein>
    <submittedName>
        <fullName evidence="7">S9 family peptidase</fullName>
    </submittedName>
</protein>
<evidence type="ECO:0000259" key="6">
    <source>
        <dbReference type="Pfam" id="PF00326"/>
    </source>
</evidence>
<evidence type="ECO:0000256" key="2">
    <source>
        <dbReference type="ARBA" id="ARBA00022670"/>
    </source>
</evidence>
<reference evidence="7 8" key="1">
    <citation type="submission" date="2020-10" db="EMBL/GenBank/DDBJ databases">
        <title>Connecting structure to function with the recovery of over 1000 high-quality activated sludge metagenome-assembled genomes encoding full-length rRNA genes using long-read sequencing.</title>
        <authorList>
            <person name="Singleton C.M."/>
            <person name="Petriglieri F."/>
            <person name="Kristensen J.M."/>
            <person name="Kirkegaard R.H."/>
            <person name="Michaelsen T.Y."/>
            <person name="Andersen M.H."/>
            <person name="Karst S.M."/>
            <person name="Dueholm M.S."/>
            <person name="Nielsen P.H."/>
            <person name="Albertsen M."/>
        </authorList>
    </citation>
    <scope>NUCLEOTIDE SEQUENCE [LARGE SCALE GENOMIC DNA]</scope>
    <source>
        <strain evidence="7">Ribe_18-Q3-R11-54_MAXAC.273</strain>
    </source>
</reference>
<dbReference type="InterPro" id="IPR001375">
    <property type="entry name" value="Peptidase_S9_cat"/>
</dbReference>
<dbReference type="PANTHER" id="PTHR42776">
    <property type="entry name" value="SERINE PEPTIDASE S9 FAMILY MEMBER"/>
    <property type="match status" value="1"/>
</dbReference>
<feature type="chain" id="PRO_5039724636" evidence="5">
    <location>
        <begin position="19"/>
        <end position="645"/>
    </location>
</feature>
<dbReference type="SUPFAM" id="SSF82171">
    <property type="entry name" value="DPP6 N-terminal domain-like"/>
    <property type="match status" value="1"/>
</dbReference>
<dbReference type="EMBL" id="JADKGY010000006">
    <property type="protein sequence ID" value="MBK9982462.1"/>
    <property type="molecule type" value="Genomic_DNA"/>
</dbReference>
<dbReference type="Gene3D" id="2.120.10.30">
    <property type="entry name" value="TolB, C-terminal domain"/>
    <property type="match status" value="2"/>
</dbReference>
<proteinExistence type="inferred from homology"/>
<dbReference type="Pfam" id="PF00326">
    <property type="entry name" value="Peptidase_S9"/>
    <property type="match status" value="1"/>
</dbReference>
<evidence type="ECO:0000256" key="5">
    <source>
        <dbReference type="SAM" id="SignalP"/>
    </source>
</evidence>
<dbReference type="PANTHER" id="PTHR42776:SF13">
    <property type="entry name" value="DIPEPTIDYL-PEPTIDASE 5"/>
    <property type="match status" value="1"/>
</dbReference>
<dbReference type="GO" id="GO:0006508">
    <property type="term" value="P:proteolysis"/>
    <property type="evidence" value="ECO:0007669"/>
    <property type="project" value="UniProtKB-KW"/>
</dbReference>
<sequence length="645" mass="73576">MHKFISIILIASVCSLQAQTTMTPELLWQLGRVTGLGITEDGKSVIYSVNTPNVEANKGSSKMYQISIDGGKPVEITKNPIRDKNISPDGKYMLSNKEVNVVKTKGTDFYPELTKSNAYVFNDIPIRHWDTWEEGAYDHVFLSKMVNGEPKDEIDLMPGEPYDCPQKPFGGDEDYIWSPESDRVIYVTKKKYGKDYAVSTNTDLYAYNIATGQTKNLTEGHLGYDVNPEFSKGHPLTWLGMNRDGYESDKQDIYILMNNKITNATGQRDDIHVEGFKYGTDDNIYFYAPINGTLQLFTFDFNPDTYKADIVQVTKGDFDINNIVGQVGDKVIVSRCDMNHANELYSVSIKDGSMKQLTHVNDDAYSKISMVKTERKWVETTDHKKMLVWVVYPPNFDPAKKYPTLLYCQGGPQSALTQFYSFRWNFQLMASNGYIVVAPNRRGMPGHGTEWNEEISKDHGGQAMKDYLSAIDNVSKEHYVDKDRLGCVGASYGGYSAFMLAGIHDGRFKTFIAHDGIFDMRSMYGTTEELWFVDWDWGGPYWDKKNKAAQKTYKKFNPINYVDKWDTPIMIVQGGKDYRVPVEQGIQAFQAAQLKGIKSKLLYLPDENHWVLSAQNAMVWQHEFYNWLKETLPSKEKQQVPMNKS</sequence>
<comment type="similarity">
    <text evidence="1">Belongs to the peptidase S9C family.</text>
</comment>
<keyword evidence="2" id="KW-0645">Protease</keyword>
<keyword evidence="4" id="KW-0378">Hydrolase</keyword>